<feature type="signal peptide" evidence="1">
    <location>
        <begin position="1"/>
        <end position="25"/>
    </location>
</feature>
<accession>A0ABX0FV55</accession>
<keyword evidence="4" id="KW-1185">Reference proteome</keyword>
<gene>
    <name evidence="3" type="ORF">GW587_30635</name>
</gene>
<dbReference type="EMBL" id="JAADJT010000027">
    <property type="protein sequence ID" value="NGZ88596.1"/>
    <property type="molecule type" value="Genomic_DNA"/>
</dbReference>
<dbReference type="NCBIfam" id="NF038126">
    <property type="entry name" value="PEP_CTERM_FxDxF"/>
    <property type="match status" value="1"/>
</dbReference>
<dbReference type="InterPro" id="IPR013424">
    <property type="entry name" value="Ice-binding_C"/>
</dbReference>
<comment type="caution">
    <text evidence="3">The sequence shown here is derived from an EMBL/GenBank/DDBJ whole genome shotgun (WGS) entry which is preliminary data.</text>
</comment>
<evidence type="ECO:0000313" key="4">
    <source>
        <dbReference type="Proteomes" id="UP000666369"/>
    </source>
</evidence>
<proteinExistence type="predicted"/>
<dbReference type="NCBIfam" id="TIGR02595">
    <property type="entry name" value="PEP_CTERM"/>
    <property type="match status" value="1"/>
</dbReference>
<sequence length="183" mass="18632">MIRIKSLVAASALAVVALASGVASAADVSKVETLSLVSGTKFFGHDFDVAAVGDTFVDRYNFSTVGDVTLGAIVSAFTNPALHDAISISNFQVYNSAGFALIGDQLATGAADVWSAASTGAFGAGNYYVLVTGSLLSTAATSYAGTLNITPVPEPETYAMLAVGLGLIGFAGRRRNQKAKKLG</sequence>
<feature type="domain" description="Ice-binding protein C-terminal" evidence="2">
    <location>
        <begin position="151"/>
        <end position="175"/>
    </location>
</feature>
<reference evidence="4" key="1">
    <citation type="submission" date="2023-07" db="EMBL/GenBank/DDBJ databases">
        <title>Duganella aceri sp. nov., isolated from tree sap.</title>
        <authorList>
            <person name="Kim I.S."/>
        </authorList>
    </citation>
    <scope>NUCLEOTIDE SEQUENCE [LARGE SCALE GENOMIC DNA]</scope>
    <source>
        <strain evidence="4">SAP-35</strain>
    </source>
</reference>
<dbReference type="RefSeq" id="WP_166108711.1">
    <property type="nucleotide sequence ID" value="NZ_JAADJT010000027.1"/>
</dbReference>
<name>A0ABX0FV55_9BURK</name>
<organism evidence="3 4">
    <name type="scientific">Duganella aceris</name>
    <dbReference type="NCBI Taxonomy" id="2703883"/>
    <lineage>
        <taxon>Bacteria</taxon>
        <taxon>Pseudomonadati</taxon>
        <taxon>Pseudomonadota</taxon>
        <taxon>Betaproteobacteria</taxon>
        <taxon>Burkholderiales</taxon>
        <taxon>Oxalobacteraceae</taxon>
        <taxon>Telluria group</taxon>
        <taxon>Duganella</taxon>
    </lineage>
</organism>
<evidence type="ECO:0000313" key="3">
    <source>
        <dbReference type="EMBL" id="NGZ88596.1"/>
    </source>
</evidence>
<keyword evidence="1" id="KW-0732">Signal</keyword>
<evidence type="ECO:0000259" key="2">
    <source>
        <dbReference type="Pfam" id="PF07589"/>
    </source>
</evidence>
<evidence type="ECO:0000256" key="1">
    <source>
        <dbReference type="SAM" id="SignalP"/>
    </source>
</evidence>
<feature type="chain" id="PRO_5047464939" evidence="1">
    <location>
        <begin position="26"/>
        <end position="183"/>
    </location>
</feature>
<protein>
    <submittedName>
        <fullName evidence="3">PEP-CTERM sorting domain-containing protein</fullName>
    </submittedName>
</protein>
<dbReference type="Proteomes" id="UP000666369">
    <property type="component" value="Unassembled WGS sequence"/>
</dbReference>
<dbReference type="Pfam" id="PF07589">
    <property type="entry name" value="PEP-CTERM"/>
    <property type="match status" value="1"/>
</dbReference>